<keyword evidence="4" id="KW-1185">Reference proteome</keyword>
<organism evidence="3 4">
    <name type="scientific">Evansella tamaricis</name>
    <dbReference type="NCBI Taxonomy" id="2069301"/>
    <lineage>
        <taxon>Bacteria</taxon>
        <taxon>Bacillati</taxon>
        <taxon>Bacillota</taxon>
        <taxon>Bacilli</taxon>
        <taxon>Bacillales</taxon>
        <taxon>Bacillaceae</taxon>
        <taxon>Evansella</taxon>
    </lineage>
</organism>
<proteinExistence type="predicted"/>
<evidence type="ECO:0000313" key="4">
    <source>
        <dbReference type="Proteomes" id="UP000784880"/>
    </source>
</evidence>
<feature type="domain" description="CobW C-terminal" evidence="2">
    <location>
        <begin position="247"/>
        <end position="338"/>
    </location>
</feature>
<name>A0ABS6JIE1_9BACI</name>
<dbReference type="PANTHER" id="PTHR43603">
    <property type="entry name" value="COBW DOMAIN-CONTAINING PROTEIN DDB_G0274527"/>
    <property type="match status" value="1"/>
</dbReference>
<dbReference type="Proteomes" id="UP000784880">
    <property type="component" value="Unassembled WGS sequence"/>
</dbReference>
<dbReference type="RefSeq" id="WP_217067608.1">
    <property type="nucleotide sequence ID" value="NZ_JAHQCS010000137.1"/>
</dbReference>
<protein>
    <submittedName>
        <fullName evidence="3">GTP-binding protein</fullName>
    </submittedName>
</protein>
<dbReference type="InterPro" id="IPR011629">
    <property type="entry name" value="CobW-like_C"/>
</dbReference>
<reference evidence="3 4" key="1">
    <citation type="submission" date="2021-06" db="EMBL/GenBank/DDBJ databases">
        <title>Bacillus sp. RD4P76, an endophyte from a halophyte.</title>
        <authorList>
            <person name="Sun J.-Q."/>
        </authorList>
    </citation>
    <scope>NUCLEOTIDE SEQUENCE [LARGE SCALE GENOMIC DNA]</scope>
    <source>
        <strain evidence="3 4">CGMCC 1.15917</strain>
    </source>
</reference>
<dbReference type="Pfam" id="PF02492">
    <property type="entry name" value="cobW"/>
    <property type="match status" value="1"/>
</dbReference>
<evidence type="ECO:0000259" key="2">
    <source>
        <dbReference type="Pfam" id="PF07683"/>
    </source>
</evidence>
<evidence type="ECO:0000259" key="1">
    <source>
        <dbReference type="Pfam" id="PF02492"/>
    </source>
</evidence>
<dbReference type="PANTHER" id="PTHR43603:SF1">
    <property type="entry name" value="ZINC-REGULATED GTPASE METALLOPROTEIN ACTIVATOR 1"/>
    <property type="match status" value="1"/>
</dbReference>
<dbReference type="InterPro" id="IPR003495">
    <property type="entry name" value="CobW/HypB/UreG_nucleotide-bd"/>
</dbReference>
<dbReference type="EMBL" id="JAHQCS010000137">
    <property type="protein sequence ID" value="MBU9713449.1"/>
    <property type="molecule type" value="Genomic_DNA"/>
</dbReference>
<evidence type="ECO:0000313" key="3">
    <source>
        <dbReference type="EMBL" id="MBU9713449.1"/>
    </source>
</evidence>
<dbReference type="Pfam" id="PF07683">
    <property type="entry name" value="CobW_C"/>
    <property type="match status" value="1"/>
</dbReference>
<accession>A0ABS6JIE1</accession>
<dbReference type="InterPro" id="IPR051927">
    <property type="entry name" value="Zn_Chap_cDPG_Synth"/>
</dbReference>
<sequence length="350" mass="40594">MTKEKQIPTTLVSGLSDRLKLSLIKEMKLQSQSKVILYRDNSITYGDISKECFIPQHMITEVVYDNEVSTKKDLLSLLHELNNKEIHQIIIDLDKFSTIQLLFPYDSNLEENSFLYKQHIHIIDAVRFWFQYSSNDYIMSKSHNGEEADETSVGELLTSPLEMANVILLGNIDKINQERLDELKWFLSKLNPLAKLITMTNFKSASSLFGEADKVRKHTAHELYTYQLQLFEESKPLMVVGEYGIDNYIYRSTFPISIKHIENFLKELPEGTLRTKAICRSPLEKQIYYISQIGPSIEVFSEEHTYFEQLTSEFLSEFLFIGNHLDPVTIKNQLDNCLLKDDSLPSEELI</sequence>
<feature type="domain" description="CobW/HypB/UreG nucleotide-binding" evidence="1">
    <location>
        <begin position="79"/>
        <end position="197"/>
    </location>
</feature>
<comment type="caution">
    <text evidence="3">The sequence shown here is derived from an EMBL/GenBank/DDBJ whole genome shotgun (WGS) entry which is preliminary data.</text>
</comment>
<gene>
    <name evidence="3" type="ORF">KS419_17105</name>
</gene>